<dbReference type="InterPro" id="IPR015855">
    <property type="entry name" value="ABC_transpr_MalK-like"/>
</dbReference>
<dbReference type="SMART" id="SM00382">
    <property type="entry name" value="AAA"/>
    <property type="match status" value="1"/>
</dbReference>
<dbReference type="GO" id="GO:1990060">
    <property type="term" value="C:maltose transport complex"/>
    <property type="evidence" value="ECO:0007669"/>
    <property type="project" value="TreeGrafter"/>
</dbReference>
<evidence type="ECO:0000313" key="8">
    <source>
        <dbReference type="Proteomes" id="UP000252182"/>
    </source>
</evidence>
<dbReference type="GO" id="GO:0016887">
    <property type="term" value="F:ATP hydrolysis activity"/>
    <property type="evidence" value="ECO:0007669"/>
    <property type="project" value="InterPro"/>
</dbReference>
<dbReference type="PROSITE" id="PS00211">
    <property type="entry name" value="ABC_TRANSPORTER_1"/>
    <property type="match status" value="1"/>
</dbReference>
<dbReference type="GO" id="GO:0005524">
    <property type="term" value="F:ATP binding"/>
    <property type="evidence" value="ECO:0007669"/>
    <property type="project" value="UniProtKB-KW"/>
</dbReference>
<dbReference type="Pfam" id="PF00005">
    <property type="entry name" value="ABC_tran"/>
    <property type="match status" value="1"/>
</dbReference>
<dbReference type="GO" id="GO:0015423">
    <property type="term" value="F:ABC-type maltose transporter activity"/>
    <property type="evidence" value="ECO:0007669"/>
    <property type="project" value="TreeGrafter"/>
</dbReference>
<keyword evidence="4" id="KW-0547">Nucleotide-binding</keyword>
<dbReference type="GO" id="GO:0055052">
    <property type="term" value="C:ATP-binding cassette (ABC) transporter complex, substrate-binding subunit-containing"/>
    <property type="evidence" value="ECO:0007669"/>
    <property type="project" value="TreeGrafter"/>
</dbReference>
<keyword evidence="3" id="KW-0472">Membrane</keyword>
<dbReference type="NCBIfam" id="NF008653">
    <property type="entry name" value="PRK11650.1"/>
    <property type="match status" value="1"/>
</dbReference>
<dbReference type="PANTHER" id="PTHR43875">
    <property type="entry name" value="MALTODEXTRIN IMPORT ATP-BINDING PROTEIN MSMX"/>
    <property type="match status" value="1"/>
</dbReference>
<keyword evidence="2" id="KW-1003">Cell membrane</keyword>
<keyword evidence="3" id="KW-0997">Cell inner membrane</keyword>
<evidence type="ECO:0000259" key="6">
    <source>
        <dbReference type="PROSITE" id="PS50893"/>
    </source>
</evidence>
<dbReference type="RefSeq" id="WP_114562460.1">
    <property type="nucleotide sequence ID" value="NZ_CP031124.1"/>
</dbReference>
<dbReference type="InterPro" id="IPR012340">
    <property type="entry name" value="NA-bd_OB-fold"/>
</dbReference>
<dbReference type="SUPFAM" id="SSF52540">
    <property type="entry name" value="P-loop containing nucleoside triphosphate hydrolases"/>
    <property type="match status" value="1"/>
</dbReference>
<dbReference type="SUPFAM" id="SSF50331">
    <property type="entry name" value="MOP-like"/>
    <property type="match status" value="1"/>
</dbReference>
<dbReference type="CDD" id="cd03301">
    <property type="entry name" value="ABC_MalK_N"/>
    <property type="match status" value="1"/>
</dbReference>
<keyword evidence="5 7" id="KW-0067">ATP-binding</keyword>
<dbReference type="InterPro" id="IPR003593">
    <property type="entry name" value="AAA+_ATPase"/>
</dbReference>
<dbReference type="InterPro" id="IPR017871">
    <property type="entry name" value="ABC_transporter-like_CS"/>
</dbReference>
<proteinExistence type="predicted"/>
<keyword evidence="1" id="KW-0813">Transport</keyword>
<gene>
    <name evidence="7" type="primary">malK_1</name>
    <name evidence="7" type="ORF">DTO96_100966</name>
</gene>
<dbReference type="PANTHER" id="PTHR43875:SF3">
    <property type="entry name" value="MALTOSE_MALTODEXTRIN IMPORT ATP-BINDING PROTEIN MALK"/>
    <property type="match status" value="1"/>
</dbReference>
<reference evidence="8" key="1">
    <citation type="submission" date="2018-07" db="EMBL/GenBank/DDBJ databases">
        <authorList>
            <person name="Kim H."/>
        </authorList>
    </citation>
    <scope>NUCLEOTIDE SEQUENCE [LARGE SCALE GENOMIC DNA]</scope>
    <source>
        <strain evidence="8">F02</strain>
    </source>
</reference>
<dbReference type="InterPro" id="IPR008995">
    <property type="entry name" value="Mo/tungstate-bd_C_term_dom"/>
</dbReference>
<dbReference type="InterPro" id="IPR003439">
    <property type="entry name" value="ABC_transporter-like_ATP-bd"/>
</dbReference>
<protein>
    <submittedName>
        <fullName evidence="7">Maltose/maltodextrin import ATP-binding protein MalK</fullName>
    </submittedName>
</protein>
<name>A0A345DA52_9BURK</name>
<evidence type="ECO:0000256" key="2">
    <source>
        <dbReference type="ARBA" id="ARBA00022475"/>
    </source>
</evidence>
<feature type="domain" description="ABC transporter" evidence="6">
    <location>
        <begin position="4"/>
        <end position="243"/>
    </location>
</feature>
<dbReference type="Pfam" id="PF08402">
    <property type="entry name" value="TOBE_2"/>
    <property type="match status" value="1"/>
</dbReference>
<evidence type="ECO:0000313" key="7">
    <source>
        <dbReference type="EMBL" id="AXF85240.1"/>
    </source>
</evidence>
<dbReference type="OrthoDB" id="5298774at2"/>
<dbReference type="FunFam" id="3.40.50.300:FF:000042">
    <property type="entry name" value="Maltose/maltodextrin ABC transporter, ATP-binding protein"/>
    <property type="match status" value="1"/>
</dbReference>
<dbReference type="Gene3D" id="2.40.50.140">
    <property type="entry name" value="Nucleic acid-binding proteins"/>
    <property type="match status" value="1"/>
</dbReference>
<evidence type="ECO:0000256" key="4">
    <source>
        <dbReference type="ARBA" id="ARBA00022741"/>
    </source>
</evidence>
<evidence type="ECO:0000256" key="3">
    <source>
        <dbReference type="ARBA" id="ARBA00022519"/>
    </source>
</evidence>
<dbReference type="AlphaFoldDB" id="A0A345DA52"/>
<evidence type="ECO:0000256" key="5">
    <source>
        <dbReference type="ARBA" id="ARBA00022840"/>
    </source>
</evidence>
<sequence>MAELLFTGVHKRYGDNPYTIRDVNLHIKDGEFCVFVGPSGCGKSTLLRMVAGLEDITSGELQIGGKRVNEAAPSERGVSMVFQSYALYPHMTVRENMGFGLKVAKTEESTVDKKVSHAAKILQLDHLLERLPKELSGGQRQRVAIGRAIVREPGVFLFDEPLSNLDAALRVKTRIEIARLHKDIGHASMIYVTHDQVEAMTLADKIVLLNAGEPVQRDGSIAQCGAPLELYHFPVNKFVAGFIGSPKMNFVDGVLESAEPDGAVVKIGHKLIKARINAVGMPAGSKLEIGIRPEHTAMVQGDGDNVIQGTVEFIEKLGESSYLYVRVPNAEETMTVRQLGDTDHVIGDQISVYLAPDSLHAFKDDGRACARTIRVDSVKDDLFVAGVAGSVLTSHINP</sequence>
<dbReference type="InterPro" id="IPR047641">
    <property type="entry name" value="ABC_transpr_MalK/UgpC-like"/>
</dbReference>
<dbReference type="InterPro" id="IPR027417">
    <property type="entry name" value="P-loop_NTPase"/>
</dbReference>
<dbReference type="InterPro" id="IPR013611">
    <property type="entry name" value="Transp-assoc_OB_typ2"/>
</dbReference>
<organism evidence="7 8">
    <name type="scientific">Ephemeroptericola cinctiostellae</name>
    <dbReference type="NCBI Taxonomy" id="2268024"/>
    <lineage>
        <taxon>Bacteria</taxon>
        <taxon>Pseudomonadati</taxon>
        <taxon>Pseudomonadota</taxon>
        <taxon>Betaproteobacteria</taxon>
        <taxon>Burkholderiales</taxon>
        <taxon>Burkholderiaceae</taxon>
        <taxon>Ephemeroptericola</taxon>
    </lineage>
</organism>
<dbReference type="PROSITE" id="PS50893">
    <property type="entry name" value="ABC_TRANSPORTER_2"/>
    <property type="match status" value="1"/>
</dbReference>
<dbReference type="KEGG" id="hyf:DTO96_100966"/>
<accession>A0A345DA52</accession>
<dbReference type="Gene3D" id="2.40.50.100">
    <property type="match status" value="1"/>
</dbReference>
<dbReference type="Proteomes" id="UP000252182">
    <property type="component" value="Chromosome"/>
</dbReference>
<keyword evidence="8" id="KW-1185">Reference proteome</keyword>
<evidence type="ECO:0000256" key="1">
    <source>
        <dbReference type="ARBA" id="ARBA00022448"/>
    </source>
</evidence>
<dbReference type="EMBL" id="CP031124">
    <property type="protein sequence ID" value="AXF85240.1"/>
    <property type="molecule type" value="Genomic_DNA"/>
</dbReference>
<dbReference type="Gene3D" id="3.40.50.300">
    <property type="entry name" value="P-loop containing nucleotide triphosphate hydrolases"/>
    <property type="match status" value="1"/>
</dbReference>